<comment type="similarity">
    <text evidence="1">Belongs to the glycosyltransferase 20 family.</text>
</comment>
<evidence type="ECO:0000256" key="1">
    <source>
        <dbReference type="ARBA" id="ARBA00008799"/>
    </source>
</evidence>
<dbReference type="Gene3D" id="3.40.50.2000">
    <property type="entry name" value="Glycogen Phosphorylase B"/>
    <property type="match status" value="2"/>
</dbReference>
<dbReference type="EMBL" id="BSNU01000003">
    <property type="protein sequence ID" value="GLQ63471.1"/>
    <property type="molecule type" value="Genomic_DNA"/>
</dbReference>
<dbReference type="Proteomes" id="UP001156614">
    <property type="component" value="Unassembled WGS sequence"/>
</dbReference>
<dbReference type="AlphaFoldDB" id="A0A1B6VGA7"/>
<dbReference type="Pfam" id="PF00982">
    <property type="entry name" value="Glyco_transf_20"/>
    <property type="match status" value="1"/>
</dbReference>
<comment type="caution">
    <text evidence="3">The sequence shown here is derived from an EMBL/GenBank/DDBJ whole genome shotgun (WGS) entry which is preliminary data.</text>
</comment>
<dbReference type="PANTHER" id="PTHR10788:SF106">
    <property type="entry name" value="BCDNA.GH08860"/>
    <property type="match status" value="1"/>
</dbReference>
<dbReference type="RefSeq" id="WP_064275514.1">
    <property type="nucleotide sequence ID" value="NZ_BEWM01000002.1"/>
</dbReference>
<reference evidence="3 4" key="2">
    <citation type="submission" date="2016-03" db="EMBL/GenBank/DDBJ databases">
        <title>Draft genome sequence of Gluconobacter cerinus strain CECT 9110.</title>
        <authorList>
            <person name="Sainz F."/>
            <person name="Mas A."/>
            <person name="Torija M.J."/>
        </authorList>
    </citation>
    <scope>NUCLEOTIDE SEQUENCE [LARGE SCALE GENOMIC DNA]</scope>
    <source>
        <strain evidence="3 4">CECT 9110</strain>
    </source>
</reference>
<dbReference type="GO" id="GO:0005992">
    <property type="term" value="P:trehalose biosynthetic process"/>
    <property type="evidence" value="ECO:0007669"/>
    <property type="project" value="InterPro"/>
</dbReference>
<evidence type="ECO:0000313" key="5">
    <source>
        <dbReference type="Proteomes" id="UP001156614"/>
    </source>
</evidence>
<dbReference type="EMBL" id="LUTU01000018">
    <property type="protein sequence ID" value="OAJ66259.1"/>
    <property type="molecule type" value="Genomic_DNA"/>
</dbReference>
<reference evidence="2" key="4">
    <citation type="submission" date="2023-01" db="EMBL/GenBank/DDBJ databases">
        <title>Draft genome sequence of Gluconobacter cerinus strain NBRC 3267.</title>
        <authorList>
            <person name="Sun Q."/>
            <person name="Mori K."/>
        </authorList>
    </citation>
    <scope>NUCLEOTIDE SEQUENCE</scope>
    <source>
        <strain evidence="2">NBRC 3267</strain>
    </source>
</reference>
<proteinExistence type="inferred from homology"/>
<keyword evidence="5" id="KW-1185">Reference proteome</keyword>
<reference evidence="5" key="3">
    <citation type="journal article" date="2019" name="Int. J. Syst. Evol. Microbiol.">
        <title>The Global Catalogue of Microorganisms (GCM) 10K type strain sequencing project: providing services to taxonomists for standard genome sequencing and annotation.</title>
        <authorList>
            <consortium name="The Broad Institute Genomics Platform"/>
            <consortium name="The Broad Institute Genome Sequencing Center for Infectious Disease"/>
            <person name="Wu L."/>
            <person name="Ma J."/>
        </authorList>
    </citation>
    <scope>NUCLEOTIDE SEQUENCE [LARGE SCALE GENOMIC DNA]</scope>
    <source>
        <strain evidence="5">NBRC 3267</strain>
    </source>
</reference>
<dbReference type="CDD" id="cd03788">
    <property type="entry name" value="GT20_TPS"/>
    <property type="match status" value="1"/>
</dbReference>
<evidence type="ECO:0000313" key="4">
    <source>
        <dbReference type="Proteomes" id="UP000077786"/>
    </source>
</evidence>
<reference evidence="2" key="1">
    <citation type="journal article" date="2014" name="Int. J. Syst. Evol. Microbiol.">
        <title>Complete genome sequence of Corynebacterium casei LMG S-19264T (=DSM 44701T), isolated from a smear-ripened cheese.</title>
        <authorList>
            <consortium name="US DOE Joint Genome Institute (JGI-PGF)"/>
            <person name="Walter F."/>
            <person name="Albersmeier A."/>
            <person name="Kalinowski J."/>
            <person name="Ruckert C."/>
        </authorList>
    </citation>
    <scope>NUCLEOTIDE SEQUENCE</scope>
    <source>
        <strain evidence="2">NBRC 3267</strain>
    </source>
</reference>
<dbReference type="OrthoDB" id="9815690at2"/>
<dbReference type="PATRIC" id="fig|38307.3.peg.3254"/>
<name>A0A1B6VGA7_9PROT</name>
<dbReference type="InterPro" id="IPR001830">
    <property type="entry name" value="Glyco_trans_20"/>
</dbReference>
<dbReference type="SUPFAM" id="SSF53756">
    <property type="entry name" value="UDP-Glycosyltransferase/glycogen phosphorylase"/>
    <property type="match status" value="1"/>
</dbReference>
<gene>
    <name evidence="3" type="ORF">A0123_03112</name>
    <name evidence="2" type="ORF">GCM10007867_23160</name>
</gene>
<protein>
    <submittedName>
        <fullName evidence="2">Alpha,alpha-trehalose-phosphate synthase (UDP-forming)</fullName>
    </submittedName>
    <submittedName>
        <fullName evidence="3">Alpha-alpha-trehalose-phosphate synthase</fullName>
    </submittedName>
</protein>
<dbReference type="PANTHER" id="PTHR10788">
    <property type="entry name" value="TREHALOSE-6-PHOSPHATE SYNTHASE"/>
    <property type="match status" value="1"/>
</dbReference>
<dbReference type="GeneID" id="89649947"/>
<dbReference type="Proteomes" id="UP000077786">
    <property type="component" value="Unassembled WGS sequence"/>
</dbReference>
<organism evidence="3 4">
    <name type="scientific">Gluconobacter cerinus</name>
    <dbReference type="NCBI Taxonomy" id="38307"/>
    <lineage>
        <taxon>Bacteria</taxon>
        <taxon>Pseudomonadati</taxon>
        <taxon>Pseudomonadota</taxon>
        <taxon>Alphaproteobacteria</taxon>
        <taxon>Acetobacterales</taxon>
        <taxon>Acetobacteraceae</taxon>
        <taxon>Gluconobacter</taxon>
    </lineage>
</organism>
<evidence type="ECO:0000313" key="3">
    <source>
        <dbReference type="EMBL" id="OAJ66259.1"/>
    </source>
</evidence>
<dbReference type="GO" id="GO:0003825">
    <property type="term" value="F:alpha,alpha-trehalose-phosphate synthase (UDP-forming) activity"/>
    <property type="evidence" value="ECO:0007669"/>
    <property type="project" value="TreeGrafter"/>
</dbReference>
<evidence type="ECO:0000313" key="2">
    <source>
        <dbReference type="EMBL" id="GLQ63471.1"/>
    </source>
</evidence>
<accession>A0A1B6VGA7</accession>
<sequence length="445" mass="50036">MGRLIVVSNRTPAPGERTQPAGGLTVGLYDAVQTRDSLWFGWSGEQCEDALDRPVMEDRAGNVTYATFDMTPRQYDRFYLNFSNGVLWPLCHYRTQLIRYTREDCEAYYEANAVFADRLVPLLKEDDTIWIHDYHLFPLAEMLRDRGVKGRIGFFLHIPFPPWSVARLLPQLQRLLKGLAGCDRIGVQTPEDAQNLRGCFAEYGLKAEVEAVPIGIDPIRFRQQAIESASTEDVEQIVDSLVGKRLIIGVDRLDYSKGLPERMRGYEMLLKNYPEYRGKVTFLQITPVSRTGVESYRLLKEELDGLVGTINGAYGTPDWVPIRYTTWPISRNVLAGLYRVSDVGYITPLRDGMNLVAKEFIAAQDSKDPGVLVLSRFAGAAPEMPEALQVNPLDAEGMADALHAALTMDVQTRHEAWSALYGEVSRNTAGSWAKQFLDSLEASRT</sequence>